<dbReference type="Proteomes" id="UP000071392">
    <property type="component" value="Unassembled WGS sequence"/>
</dbReference>
<keyword evidence="14" id="KW-1185">Reference proteome</keyword>
<dbReference type="PANTHER" id="PTHR32552:SF68">
    <property type="entry name" value="FERRICHROME OUTER MEMBRANE TRANSPORTER_PHAGE RECEPTOR"/>
    <property type="match status" value="1"/>
</dbReference>
<dbReference type="GO" id="GO:0006826">
    <property type="term" value="P:iron ion transport"/>
    <property type="evidence" value="ECO:0007669"/>
    <property type="project" value="UniProtKB-KW"/>
</dbReference>
<dbReference type="InterPro" id="IPR036942">
    <property type="entry name" value="Beta-barrel_TonB_sf"/>
</dbReference>
<keyword evidence="10" id="KW-0998">Cell outer membrane</keyword>
<evidence type="ECO:0000313" key="13">
    <source>
        <dbReference type="EMBL" id="KXU36029.1"/>
    </source>
</evidence>
<evidence type="ECO:0000256" key="9">
    <source>
        <dbReference type="ARBA" id="ARBA00023136"/>
    </source>
</evidence>
<protein>
    <recommendedName>
        <fullName evidence="12">TonB-dependent receptor plug domain-containing protein</fullName>
    </recommendedName>
</protein>
<dbReference type="RefSeq" id="WP_068711529.1">
    <property type="nucleotide sequence ID" value="NZ_LSZP01000032.1"/>
</dbReference>
<dbReference type="InterPro" id="IPR012910">
    <property type="entry name" value="Plug_dom"/>
</dbReference>
<evidence type="ECO:0000256" key="6">
    <source>
        <dbReference type="ARBA" id="ARBA00022729"/>
    </source>
</evidence>
<dbReference type="OrthoDB" id="174397at2"/>
<dbReference type="STRING" id="1548208.AXK12_04180"/>
<dbReference type="AlphaFoldDB" id="A0A139SN97"/>
<keyword evidence="6 11" id="KW-0732">Signal</keyword>
<comment type="caution">
    <text evidence="13">The sequence shown here is derived from an EMBL/GenBank/DDBJ whole genome shotgun (WGS) entry which is preliminary data.</text>
</comment>
<dbReference type="Gene3D" id="2.40.170.20">
    <property type="entry name" value="TonB-dependent receptor, beta-barrel domain"/>
    <property type="match status" value="1"/>
</dbReference>
<evidence type="ECO:0000256" key="10">
    <source>
        <dbReference type="ARBA" id="ARBA00023237"/>
    </source>
</evidence>
<dbReference type="PANTHER" id="PTHR32552">
    <property type="entry name" value="FERRICHROME IRON RECEPTOR-RELATED"/>
    <property type="match status" value="1"/>
</dbReference>
<keyword evidence="9" id="KW-0472">Membrane</keyword>
<evidence type="ECO:0000256" key="5">
    <source>
        <dbReference type="ARBA" id="ARBA00022692"/>
    </source>
</evidence>
<dbReference type="Pfam" id="PF07715">
    <property type="entry name" value="Plug"/>
    <property type="match status" value="1"/>
</dbReference>
<reference evidence="13 14" key="1">
    <citation type="submission" date="2016-02" db="EMBL/GenBank/DDBJ databases">
        <authorList>
            <person name="Wen L."/>
            <person name="He K."/>
            <person name="Yang H."/>
        </authorList>
    </citation>
    <scope>NUCLEOTIDE SEQUENCE [LARGE SCALE GENOMIC DNA]</scope>
    <source>
        <strain evidence="13 14">CV41</strain>
    </source>
</reference>
<proteinExistence type="predicted"/>
<comment type="subcellular location">
    <subcellularLocation>
        <location evidence="1">Cell outer membrane</location>
        <topology evidence="1">Multi-pass membrane protein</topology>
    </subcellularLocation>
</comment>
<keyword evidence="7" id="KW-0408">Iron</keyword>
<dbReference type="SUPFAM" id="SSF56935">
    <property type="entry name" value="Porins"/>
    <property type="match status" value="2"/>
</dbReference>
<keyword evidence="2" id="KW-0813">Transport</keyword>
<organism evidence="13 14">
    <name type="scientific">Cephaloticoccus capnophilus</name>
    <dbReference type="NCBI Taxonomy" id="1548208"/>
    <lineage>
        <taxon>Bacteria</taxon>
        <taxon>Pseudomonadati</taxon>
        <taxon>Verrucomicrobiota</taxon>
        <taxon>Opitutia</taxon>
        <taxon>Opitutales</taxon>
        <taxon>Opitutaceae</taxon>
        <taxon>Cephaloticoccus</taxon>
    </lineage>
</organism>
<accession>A0A139SN97</accession>
<feature type="chain" id="PRO_5007299361" description="TonB-dependent receptor plug domain-containing protein" evidence="11">
    <location>
        <begin position="36"/>
        <end position="1252"/>
    </location>
</feature>
<evidence type="ECO:0000256" key="7">
    <source>
        <dbReference type="ARBA" id="ARBA00023004"/>
    </source>
</evidence>
<evidence type="ECO:0000256" key="4">
    <source>
        <dbReference type="ARBA" id="ARBA00022496"/>
    </source>
</evidence>
<evidence type="ECO:0000256" key="2">
    <source>
        <dbReference type="ARBA" id="ARBA00022448"/>
    </source>
</evidence>
<keyword evidence="3" id="KW-1134">Transmembrane beta strand</keyword>
<evidence type="ECO:0000256" key="1">
    <source>
        <dbReference type="ARBA" id="ARBA00004571"/>
    </source>
</evidence>
<feature type="domain" description="TonB-dependent receptor plug" evidence="12">
    <location>
        <begin position="85"/>
        <end position="195"/>
    </location>
</feature>
<dbReference type="InterPro" id="IPR037066">
    <property type="entry name" value="Plug_dom_sf"/>
</dbReference>
<dbReference type="GO" id="GO:0009279">
    <property type="term" value="C:cell outer membrane"/>
    <property type="evidence" value="ECO:0007669"/>
    <property type="project" value="UniProtKB-SubCell"/>
</dbReference>
<keyword evidence="8" id="KW-0406">Ion transport</keyword>
<evidence type="ECO:0000313" key="14">
    <source>
        <dbReference type="Proteomes" id="UP000071392"/>
    </source>
</evidence>
<name>A0A139SN97_9BACT</name>
<evidence type="ECO:0000256" key="8">
    <source>
        <dbReference type="ARBA" id="ARBA00023065"/>
    </source>
</evidence>
<dbReference type="EMBL" id="LSZP01000032">
    <property type="protein sequence ID" value="KXU36029.1"/>
    <property type="molecule type" value="Genomic_DNA"/>
</dbReference>
<evidence type="ECO:0000256" key="11">
    <source>
        <dbReference type="SAM" id="SignalP"/>
    </source>
</evidence>
<keyword evidence="5" id="KW-0812">Transmembrane</keyword>
<keyword evidence="4" id="KW-0410">Iron transport</keyword>
<dbReference type="InterPro" id="IPR039426">
    <property type="entry name" value="TonB-dep_rcpt-like"/>
</dbReference>
<sequence length="1252" mass="137564">MTTLLFRVRGARLACAAIAACALLFSARLTSPASAQALPPERAAAAHAADDELFILTPFEVSTGNETTGYTAATTLAGNRLNTQLRDVGSAVTVVTEELLRDIGATDNRSLLQYTVGTEVGGLRGNFAGLGDGSALSEDLLAQNSNTRVRGLSAADNTRDYFRSSIPWDAYNIDRVELQRGANSILFGQGSPGGIINTGLKSAQFRNFGEAAFTVGSHGTTRSTLDVNRVLLPKELALRVSLLHGDERYRQKPAFSEDSRVYAALRYEPRALNRGGVRTTIKANFESGRIRSNAPRMLPPTDGLTPWFTELGQRTYDQFQAFDHLSGRPVSGQWRRNLFTTGGPNPDYEPWAAIFTAGNGTTVFSPGNGAQDRWVTAITGAFLRGGLDASGALDGQFASIPDNGLITITPTGQWAINANAPYAAAGVWKNNVLTDTSVFDFHNRLIDGDTKRERQKFGVGNLSLSQTYFDNRIGLSIDLSKESYDSEKRATLPGEVVLQIDPIRVFGDGSPDTGLIPGQRPYADGTPNPNLGRVFTATNNTQGNRRSETEQTAARATAFAQHDFSDKGRAASWWARALGQHTLTGLVGRERAKSDAREWQRYGLFDNDYYALSGRAGNRFDTFAPLQILYLGDSLLGRDLAGASLPTLGNGNVLTSGPIRYFDSTWNAVGVNPGDPWLNGFYLDPSAQRSTQSENPANYVGWTTTQLNIVDADQSAANRARLTRRATLDKSTVESRALVWQGKWLDNALISTIGWRRDIAKAWSFDMTPSDFPVLPNRGQLDFGNYRLGNDASRIAVESKSYSFVAHLNDLPGLRDALAWLPVNVSLFHNRSQNFKPDASRVGIYGEPLPAPAGKTEDRGLRIETKDGRYSLRVTRYRTSNSNASSAQINAASIGQWMAFTQNFANVFEYNIKPWAFDATAPGATGSDTDIYDSATGDESAMRYNFHFFANRPLEPGEFLSGDGKWIVSPAREKAVVDATRAFQRSVDPRFWQAWRINTFGDFGPPDGQTPYSVPAGFSITEDNISEGWEIELSAQPTKNWRVMLNASQTEARRVNVGNANMRELMGLINDALKIPNGVARMHHYYGTEDVVTAGKNWFDGEGLSGAPGSEWRRAQLYENTTVPELREWRVNVITNYEFDKTALKGVNIGGGVRYQSSIALGYPPTGDPNDPLKIEYDFSRPYKGPAETNLDLWIGYSRQLTRKLHWKVQLNLKDAFERPGLVPITYNPNGRPAAYRITTGQSWSLINTLSF</sequence>
<dbReference type="Gene3D" id="2.170.130.10">
    <property type="entry name" value="TonB-dependent receptor, plug domain"/>
    <property type="match status" value="1"/>
</dbReference>
<evidence type="ECO:0000259" key="12">
    <source>
        <dbReference type="Pfam" id="PF07715"/>
    </source>
</evidence>
<gene>
    <name evidence="13" type="ORF">AXK12_04180</name>
</gene>
<feature type="signal peptide" evidence="11">
    <location>
        <begin position="1"/>
        <end position="35"/>
    </location>
</feature>
<evidence type="ECO:0000256" key="3">
    <source>
        <dbReference type="ARBA" id="ARBA00022452"/>
    </source>
</evidence>